<reference evidence="2" key="1">
    <citation type="submission" date="2013-08" db="EMBL/GenBank/DDBJ databases">
        <authorList>
            <person name="Mendez C."/>
            <person name="Richter M."/>
            <person name="Ferrer M."/>
            <person name="Sanchez J."/>
        </authorList>
    </citation>
    <scope>NUCLEOTIDE SEQUENCE</scope>
</reference>
<protein>
    <submittedName>
        <fullName evidence="2">UvrD/REP helicase</fullName>
    </submittedName>
</protein>
<proteinExistence type="predicted"/>
<accession>T1A1N2</accession>
<sequence length="422" mass="46719">MEIIADLHVHSRYAMACSSNISIRGMEAAALEKGINVISAADFTHPLWLNEIEENLEEDGSTGLYKVKGSASSVRFILGTEVSTVYTGDDNKVKKIHHCLLMSDIGKVKILNDKLGKYGSLGSDGRPTLSISAPELVDMAKSVDPGSFIFPAHAWTPWFGVFGSMSGFDSLKDAYKDREKDIYAIESGLSSDPKMNWRISALDKYSIISNSDFHSLPKMGREANVFDIKSKALSYGSIIEAIKEKSQSTFKKTIEFYPEEGKYHYDGHRNCNFSIDPQKESSQICPVCGKRLVIGVLHRVNDLADRPDGYAPKSAIPYIHLIPLIEVVSYVKGKSTYSKDVTAIRDKLVSAFGTEFNVLMSANQEAISEASDVEIAQAIQNMRDDKVSIMPGYDGTYGKIDLLNREKPSKPKPKQRGISQFM</sequence>
<dbReference type="AlphaFoldDB" id="T1A1N2"/>
<dbReference type="Gene3D" id="3.20.20.140">
    <property type="entry name" value="Metal-dependent hydrolases"/>
    <property type="match status" value="1"/>
</dbReference>
<gene>
    <name evidence="2" type="ORF">B2A_12595</name>
</gene>
<keyword evidence="2" id="KW-0378">Hydrolase</keyword>
<keyword evidence="2" id="KW-0547">Nucleotide-binding</keyword>
<dbReference type="GO" id="GO:0004386">
    <property type="term" value="F:helicase activity"/>
    <property type="evidence" value="ECO:0007669"/>
    <property type="project" value="UniProtKB-KW"/>
</dbReference>
<dbReference type="CDD" id="cd19067">
    <property type="entry name" value="PfuEndoQ-like"/>
    <property type="match status" value="1"/>
</dbReference>
<dbReference type="EMBL" id="AUZZ01009087">
    <property type="protein sequence ID" value="EQD34964.1"/>
    <property type="molecule type" value="Genomic_DNA"/>
</dbReference>
<reference evidence="2" key="2">
    <citation type="journal article" date="2014" name="ISME J.">
        <title>Microbial stratification in low pH oxic and suboxic macroscopic growths along an acid mine drainage.</title>
        <authorList>
            <person name="Mendez-Garcia C."/>
            <person name="Mesa V."/>
            <person name="Sprenger R.R."/>
            <person name="Richter M."/>
            <person name="Diez M.S."/>
            <person name="Solano J."/>
            <person name="Bargiela R."/>
            <person name="Golyshina O.V."/>
            <person name="Manteca A."/>
            <person name="Ramos J.L."/>
            <person name="Gallego J.R."/>
            <person name="Llorente I."/>
            <person name="Martins Dos Santos V.A."/>
            <person name="Jensen O.N."/>
            <person name="Pelaez A.I."/>
            <person name="Sanchez J."/>
            <person name="Ferrer M."/>
        </authorList>
    </citation>
    <scope>NUCLEOTIDE SEQUENCE</scope>
</reference>
<keyword evidence="2" id="KW-0347">Helicase</keyword>
<dbReference type="PANTHER" id="PTHR40084">
    <property type="entry name" value="PHOSPHOHYDROLASE, PHP FAMILY"/>
    <property type="match status" value="1"/>
</dbReference>
<evidence type="ECO:0000313" key="2">
    <source>
        <dbReference type="EMBL" id="EQD34964.1"/>
    </source>
</evidence>
<keyword evidence="2" id="KW-0067">ATP-binding</keyword>
<feature type="region of interest" description="Disordered" evidence="1">
    <location>
        <begin position="403"/>
        <end position="422"/>
    </location>
</feature>
<comment type="caution">
    <text evidence="2">The sequence shown here is derived from an EMBL/GenBank/DDBJ whole genome shotgun (WGS) entry which is preliminary data.</text>
</comment>
<dbReference type="InterPro" id="IPR016195">
    <property type="entry name" value="Pol/histidinol_Pase-like"/>
</dbReference>
<dbReference type="SUPFAM" id="SSF89550">
    <property type="entry name" value="PHP domain-like"/>
    <property type="match status" value="1"/>
</dbReference>
<organism evidence="2">
    <name type="scientific">mine drainage metagenome</name>
    <dbReference type="NCBI Taxonomy" id="410659"/>
    <lineage>
        <taxon>unclassified sequences</taxon>
        <taxon>metagenomes</taxon>
        <taxon>ecological metagenomes</taxon>
    </lineage>
</organism>
<evidence type="ECO:0000256" key="1">
    <source>
        <dbReference type="SAM" id="MobiDB-lite"/>
    </source>
</evidence>
<dbReference type="PANTHER" id="PTHR40084:SF1">
    <property type="entry name" value="PHOSPHOTRANSFERASE"/>
    <property type="match status" value="1"/>
</dbReference>
<name>T1A1N2_9ZZZZ</name>